<dbReference type="CDD" id="cd01646">
    <property type="entry name" value="RT_Bac_retron_I"/>
    <property type="match status" value="1"/>
</dbReference>
<dbReference type="InterPro" id="IPR000477">
    <property type="entry name" value="RT_dom"/>
</dbReference>
<accession>A0ABZ1CFB8</accession>
<gene>
    <name evidence="2" type="primary">drt3a</name>
    <name evidence="2" type="ORF">K1X11_011290</name>
</gene>
<keyword evidence="2" id="KW-0695">RNA-directed DNA polymerase</keyword>
<dbReference type="Proteomes" id="UP000738431">
    <property type="component" value="Chromosome"/>
</dbReference>
<dbReference type="Pfam" id="PF00078">
    <property type="entry name" value="RVT_1"/>
    <property type="match status" value="1"/>
</dbReference>
<evidence type="ECO:0000313" key="3">
    <source>
        <dbReference type="Proteomes" id="UP000738431"/>
    </source>
</evidence>
<name>A0ABZ1CFB8_9BACT</name>
<feature type="domain" description="Reverse transcriptase" evidence="1">
    <location>
        <begin position="1"/>
        <end position="251"/>
    </location>
</feature>
<organism evidence="2 3">
    <name type="scientific">Actomonas aquatica</name>
    <dbReference type="NCBI Taxonomy" id="2866162"/>
    <lineage>
        <taxon>Bacteria</taxon>
        <taxon>Pseudomonadati</taxon>
        <taxon>Verrucomicrobiota</taxon>
        <taxon>Opitutia</taxon>
        <taxon>Opitutales</taxon>
        <taxon>Opitutaceae</taxon>
        <taxon>Actomonas</taxon>
    </lineage>
</organism>
<dbReference type="SUPFAM" id="SSF56672">
    <property type="entry name" value="DNA/RNA polymerases"/>
    <property type="match status" value="1"/>
</dbReference>
<evidence type="ECO:0000313" key="2">
    <source>
        <dbReference type="EMBL" id="WRQ89992.1"/>
    </source>
</evidence>
<protein>
    <submittedName>
        <fullName evidence="2">Antiviral reverse transcriptase Drt3a</fullName>
    </submittedName>
</protein>
<sequence>MLQQTLGPDSLLKVISRNDVQRWDLWSRSSEIDSVMRSMFLALEKSSFRIDGISMSSHNGNTTIKLNQAKDHFGLKLIDRHLRRIYKVVQSDRNRIIREIRALLGDGGQLSIIREDVRAFYESIRFEKLIEKLRSDMLLSNRSLSMIESLNGKLLENGNSGLPRGIALSATLSELYMEPFDRAIQAMPCTFYFARYVDDIVVLTDSESVNDVKHFIAEELQKLELELRNDGTRSLVCDVRSADFSYLGYHFKTVSTGSNAPKVIISISKNKINKVKRRIIKSFIAFENDGDFSTLLARCRYLSCSKIVKKSDTGDVLSGLKYNYRYISSLEKLKVFDGFMNKILSGGTRFGSRLTADQRDRLRRISFYRASRDGTVVSYTRRKVNRLKQAWSDE</sequence>
<reference evidence="2 3" key="1">
    <citation type="submission" date="2023-12" db="EMBL/GenBank/DDBJ databases">
        <title>Description of an unclassified Opitutus bacterium of Verrucomicrobiota.</title>
        <authorList>
            <person name="Zhang D.-F."/>
        </authorList>
    </citation>
    <scope>NUCLEOTIDE SEQUENCE [LARGE SCALE GENOMIC DNA]</scope>
    <source>
        <strain evidence="2 3">WL0086</strain>
    </source>
</reference>
<dbReference type="NCBIfam" id="NF041747">
    <property type="entry name" value="Drt3a"/>
    <property type="match status" value="1"/>
</dbReference>
<dbReference type="RefSeq" id="WP_305082555.1">
    <property type="nucleotide sequence ID" value="NZ_CP139781.1"/>
</dbReference>
<dbReference type="EMBL" id="CP139781">
    <property type="protein sequence ID" value="WRQ89992.1"/>
    <property type="molecule type" value="Genomic_DNA"/>
</dbReference>
<evidence type="ECO:0000259" key="1">
    <source>
        <dbReference type="PROSITE" id="PS50878"/>
    </source>
</evidence>
<keyword evidence="2" id="KW-0808">Transferase</keyword>
<proteinExistence type="predicted"/>
<dbReference type="InterPro" id="IPR043502">
    <property type="entry name" value="DNA/RNA_pol_sf"/>
</dbReference>
<dbReference type="PROSITE" id="PS50878">
    <property type="entry name" value="RT_POL"/>
    <property type="match status" value="1"/>
</dbReference>
<keyword evidence="3" id="KW-1185">Reference proteome</keyword>
<dbReference type="GO" id="GO:0003964">
    <property type="term" value="F:RNA-directed DNA polymerase activity"/>
    <property type="evidence" value="ECO:0007669"/>
    <property type="project" value="UniProtKB-KW"/>
</dbReference>
<keyword evidence="2" id="KW-0548">Nucleotidyltransferase</keyword>